<proteinExistence type="predicted"/>
<dbReference type="GO" id="GO:0008270">
    <property type="term" value="F:zinc ion binding"/>
    <property type="evidence" value="ECO:0007669"/>
    <property type="project" value="UniProtKB-KW"/>
</dbReference>
<keyword evidence="9" id="KW-0804">Transcription</keyword>
<dbReference type="Ensembl" id="ENSFHET00000017760.1">
    <property type="protein sequence ID" value="ENSFHEP00000028278.1"/>
    <property type="gene ID" value="ENSFHEG00000000274.1"/>
</dbReference>
<dbReference type="Pfam" id="PF00651">
    <property type="entry name" value="BTB"/>
    <property type="match status" value="1"/>
</dbReference>
<evidence type="ECO:0000256" key="1">
    <source>
        <dbReference type="ARBA" id="ARBA00003767"/>
    </source>
</evidence>
<feature type="domain" description="BTB" evidence="13">
    <location>
        <begin position="33"/>
        <end position="106"/>
    </location>
</feature>
<sequence>MSSCSDTLRFSLRAHGDSVLHKMNALREEHRFCDVTLILGSANASSGRSVHFRGHRVVLAASSDFLRDQFLLHGEQAEMSLVAVSCVRVAETLLLSCYTGLLEVPVAELVTYLTAASVLQMSEVVDRCTQAVSQYLKHSPTFLGEPARRSEETEHQQPYRNWLVSSVVDGREKDVVQPGTSIQEDKTKVGGAVLGRAMCGGSQESEVRSEHTGETVEDRKFVRPTKESSGDRGLDLDTFESEEGGGNPAAALKESVFQDLAAFPPFEIGSNSARAQPVDVGHIRQKQVEQGEKPEKNAAALQAQQEHGGEPTDSETSALSGAHSAKTADDAPEASHAVLAPRPYLCRRCDKVFQRLESYVGHLKEHRQYSCLVCGEGFSHKSKLSRHVRVHPDAKPFRCPLCHEMFLQKGSLQEHLHVHTGCKYALDPTCKSGLRGRDGERNGQSGTIALAEGGES</sequence>
<dbReference type="PROSITE" id="PS50157">
    <property type="entry name" value="ZINC_FINGER_C2H2_2"/>
    <property type="match status" value="3"/>
</dbReference>
<dbReference type="Gene3D" id="3.30.710.10">
    <property type="entry name" value="Potassium Channel Kv1.1, Chain A"/>
    <property type="match status" value="1"/>
</dbReference>
<evidence type="ECO:0000313" key="16">
    <source>
        <dbReference type="Proteomes" id="UP000265000"/>
    </source>
</evidence>
<dbReference type="InterPro" id="IPR036236">
    <property type="entry name" value="Znf_C2H2_sf"/>
</dbReference>
<feature type="domain" description="C2H2-type" evidence="14">
    <location>
        <begin position="397"/>
        <end position="424"/>
    </location>
</feature>
<dbReference type="InterPro" id="IPR050457">
    <property type="entry name" value="ZnFinger_BTB_dom_contain"/>
</dbReference>
<dbReference type="STRING" id="8078.ENSFHEP00000028278"/>
<dbReference type="FunFam" id="3.30.160.60:FF:000100">
    <property type="entry name" value="Zinc finger 45-like"/>
    <property type="match status" value="2"/>
</dbReference>
<comment type="function">
    <text evidence="1">May be involved in transcriptional regulation.</text>
</comment>
<evidence type="ECO:0000256" key="5">
    <source>
        <dbReference type="ARBA" id="ARBA00022771"/>
    </source>
</evidence>
<dbReference type="SUPFAM" id="SSF57667">
    <property type="entry name" value="beta-beta-alpha zinc fingers"/>
    <property type="match status" value="1"/>
</dbReference>
<accession>A0A3Q2QKZ9</accession>
<evidence type="ECO:0000256" key="12">
    <source>
        <dbReference type="SAM" id="MobiDB-lite"/>
    </source>
</evidence>
<keyword evidence="5 11" id="KW-0863">Zinc-finger</keyword>
<dbReference type="GO" id="GO:0000981">
    <property type="term" value="F:DNA-binding transcription factor activity, RNA polymerase II-specific"/>
    <property type="evidence" value="ECO:0007669"/>
    <property type="project" value="TreeGrafter"/>
</dbReference>
<dbReference type="PROSITE" id="PS50097">
    <property type="entry name" value="BTB"/>
    <property type="match status" value="1"/>
</dbReference>
<keyword evidence="16" id="KW-1185">Reference proteome</keyword>
<evidence type="ECO:0000256" key="9">
    <source>
        <dbReference type="ARBA" id="ARBA00023163"/>
    </source>
</evidence>
<evidence type="ECO:0000313" key="15">
    <source>
        <dbReference type="Ensembl" id="ENSFHEP00000028278.1"/>
    </source>
</evidence>
<keyword evidence="3" id="KW-0479">Metal-binding</keyword>
<evidence type="ECO:0000256" key="4">
    <source>
        <dbReference type="ARBA" id="ARBA00022737"/>
    </source>
</evidence>
<organism evidence="15 16">
    <name type="scientific">Fundulus heteroclitus</name>
    <name type="common">Killifish</name>
    <name type="synonym">Mummichog</name>
    <dbReference type="NCBI Taxonomy" id="8078"/>
    <lineage>
        <taxon>Eukaryota</taxon>
        <taxon>Metazoa</taxon>
        <taxon>Chordata</taxon>
        <taxon>Craniata</taxon>
        <taxon>Vertebrata</taxon>
        <taxon>Euteleostomi</taxon>
        <taxon>Actinopterygii</taxon>
        <taxon>Neopterygii</taxon>
        <taxon>Teleostei</taxon>
        <taxon>Neoteleostei</taxon>
        <taxon>Acanthomorphata</taxon>
        <taxon>Ovalentaria</taxon>
        <taxon>Atherinomorphae</taxon>
        <taxon>Cyprinodontiformes</taxon>
        <taxon>Fundulidae</taxon>
        <taxon>Fundulus</taxon>
    </lineage>
</organism>
<evidence type="ECO:0000256" key="10">
    <source>
        <dbReference type="ARBA" id="ARBA00023242"/>
    </source>
</evidence>
<dbReference type="AlphaFoldDB" id="A0A3Q2QKZ9"/>
<feature type="domain" description="C2H2-type" evidence="14">
    <location>
        <begin position="344"/>
        <end position="366"/>
    </location>
</feature>
<dbReference type="PROSITE" id="PS00028">
    <property type="entry name" value="ZINC_FINGER_C2H2_1"/>
    <property type="match status" value="2"/>
</dbReference>
<evidence type="ECO:0000256" key="3">
    <source>
        <dbReference type="ARBA" id="ARBA00022723"/>
    </source>
</evidence>
<dbReference type="PANTHER" id="PTHR46105:SF29">
    <property type="entry name" value="ZINC FINGER AND BTB DOMAIN CONTAINING 12"/>
    <property type="match status" value="1"/>
</dbReference>
<dbReference type="GeneTree" id="ENSGT00940000157920"/>
<reference evidence="15" key="1">
    <citation type="submission" date="2025-08" db="UniProtKB">
        <authorList>
            <consortium name="Ensembl"/>
        </authorList>
    </citation>
    <scope>IDENTIFICATION</scope>
</reference>
<dbReference type="Pfam" id="PF00096">
    <property type="entry name" value="zf-C2H2"/>
    <property type="match status" value="1"/>
</dbReference>
<dbReference type="InterPro" id="IPR000210">
    <property type="entry name" value="BTB/POZ_dom"/>
</dbReference>
<comment type="subcellular location">
    <subcellularLocation>
        <location evidence="2">Nucleus</location>
    </subcellularLocation>
</comment>
<dbReference type="SMART" id="SM00355">
    <property type="entry name" value="ZnF_C2H2"/>
    <property type="match status" value="3"/>
</dbReference>
<evidence type="ECO:0000256" key="7">
    <source>
        <dbReference type="ARBA" id="ARBA00023015"/>
    </source>
</evidence>
<keyword evidence="6" id="KW-0862">Zinc</keyword>
<name>A0A3Q2QKZ9_FUNHE</name>
<dbReference type="PANTHER" id="PTHR46105">
    <property type="entry name" value="AGAP004733-PA"/>
    <property type="match status" value="1"/>
</dbReference>
<evidence type="ECO:0000256" key="8">
    <source>
        <dbReference type="ARBA" id="ARBA00023125"/>
    </source>
</evidence>
<keyword evidence="7" id="KW-0805">Transcription regulation</keyword>
<feature type="region of interest" description="Disordered" evidence="12">
    <location>
        <begin position="199"/>
        <end position="248"/>
    </location>
</feature>
<keyword evidence="4" id="KW-0677">Repeat</keyword>
<dbReference type="Gene3D" id="3.30.160.60">
    <property type="entry name" value="Classic Zinc Finger"/>
    <property type="match status" value="2"/>
</dbReference>
<keyword evidence="8" id="KW-0238">DNA-binding</keyword>
<feature type="region of interest" description="Disordered" evidence="12">
    <location>
        <begin position="435"/>
        <end position="456"/>
    </location>
</feature>
<feature type="compositionally biased region" description="Basic and acidic residues" evidence="12">
    <location>
        <begin position="287"/>
        <end position="296"/>
    </location>
</feature>
<evidence type="ECO:0000259" key="14">
    <source>
        <dbReference type="PROSITE" id="PS50157"/>
    </source>
</evidence>
<protein>
    <submittedName>
        <fullName evidence="15">Uncharacterized protein</fullName>
    </submittedName>
</protein>
<dbReference type="InterPro" id="IPR013087">
    <property type="entry name" value="Znf_C2H2_type"/>
</dbReference>
<feature type="domain" description="C2H2-type" evidence="14">
    <location>
        <begin position="369"/>
        <end position="396"/>
    </location>
</feature>
<reference evidence="15" key="2">
    <citation type="submission" date="2025-09" db="UniProtKB">
        <authorList>
            <consortium name="Ensembl"/>
        </authorList>
    </citation>
    <scope>IDENTIFICATION</scope>
</reference>
<dbReference type="GO" id="GO:0000978">
    <property type="term" value="F:RNA polymerase II cis-regulatory region sequence-specific DNA binding"/>
    <property type="evidence" value="ECO:0007669"/>
    <property type="project" value="TreeGrafter"/>
</dbReference>
<feature type="region of interest" description="Disordered" evidence="12">
    <location>
        <begin position="287"/>
        <end position="334"/>
    </location>
</feature>
<feature type="compositionally biased region" description="Basic and acidic residues" evidence="12">
    <location>
        <begin position="205"/>
        <end position="235"/>
    </location>
</feature>
<dbReference type="InterPro" id="IPR011333">
    <property type="entry name" value="SKP1/BTB/POZ_sf"/>
</dbReference>
<evidence type="ECO:0000256" key="6">
    <source>
        <dbReference type="ARBA" id="ARBA00022833"/>
    </source>
</evidence>
<evidence type="ECO:0000256" key="11">
    <source>
        <dbReference type="PROSITE-ProRule" id="PRU00042"/>
    </source>
</evidence>
<evidence type="ECO:0000259" key="13">
    <source>
        <dbReference type="PROSITE" id="PS50097"/>
    </source>
</evidence>
<dbReference type="Proteomes" id="UP000265000">
    <property type="component" value="Unplaced"/>
</dbReference>
<keyword evidence="10" id="KW-0539">Nucleus</keyword>
<dbReference type="SUPFAM" id="SSF54695">
    <property type="entry name" value="POZ domain"/>
    <property type="match status" value="1"/>
</dbReference>
<dbReference type="SMART" id="SM00225">
    <property type="entry name" value="BTB"/>
    <property type="match status" value="1"/>
</dbReference>
<evidence type="ECO:0000256" key="2">
    <source>
        <dbReference type="ARBA" id="ARBA00004123"/>
    </source>
</evidence>